<reference evidence="2" key="1">
    <citation type="journal article" date="2015" name="Genome Announc.">
        <title>Whole-Genome Sequences of 80 Environmental and Clinical Isolates of Burkholderia pseudomallei.</title>
        <authorList>
            <person name="Johnson S.L."/>
            <person name="Baker A.L."/>
            <person name="Chain P.S."/>
            <person name="Currie B.J."/>
            <person name="Daligault H.E."/>
            <person name="Davenport K.W."/>
            <person name="Davis C.B."/>
            <person name="Inglis T.J."/>
            <person name="Kaestli M."/>
            <person name="Koren S."/>
            <person name="Mayo M."/>
            <person name="Merritt A.J."/>
            <person name="Price E.P."/>
            <person name="Sarovich D.S."/>
            <person name="Warner J."/>
            <person name="Rosovitz M.J."/>
        </authorList>
    </citation>
    <scope>NUCLEOTIDE SEQUENCE [LARGE SCALE GENOMIC DNA]</scope>
    <source>
        <strain evidence="2">DSM 2030</strain>
    </source>
</reference>
<dbReference type="EMBL" id="CP009170">
    <property type="protein sequence ID" value="AIS52287.1"/>
    <property type="molecule type" value="Genomic_DNA"/>
</dbReference>
<dbReference type="Gene3D" id="1.10.10.60">
    <property type="entry name" value="Homeodomain-like"/>
    <property type="match status" value="1"/>
</dbReference>
<evidence type="ECO:0000313" key="1">
    <source>
        <dbReference type="EMBL" id="AIS52287.1"/>
    </source>
</evidence>
<dbReference type="HOGENOM" id="CLU_2811059_0_0_9"/>
<accession>A0A097AR49</accession>
<dbReference type="KEGG" id="tki:TKV_c11140"/>
<gene>
    <name evidence="1" type="ORF">TKV_c11140</name>
</gene>
<name>A0A097AR49_THEKI</name>
<sequence length="67" mass="7874">MMLYKIKAKGKSIRGIARGTGYSRSTVRKYLRADNIHERKLILKEVQKLSHTRILPMSWLHSFLFLS</sequence>
<proteinExistence type="predicted"/>
<evidence type="ECO:0008006" key="3">
    <source>
        <dbReference type="Google" id="ProtNLM"/>
    </source>
</evidence>
<protein>
    <recommendedName>
        <fullName evidence="3">Transposase</fullName>
    </recommendedName>
</protein>
<keyword evidence="2" id="KW-1185">Reference proteome</keyword>
<organism evidence="1 2">
    <name type="scientific">Thermoanaerobacter kivui</name>
    <name type="common">Acetogenium kivui</name>
    <dbReference type="NCBI Taxonomy" id="2325"/>
    <lineage>
        <taxon>Bacteria</taxon>
        <taxon>Bacillati</taxon>
        <taxon>Bacillota</taxon>
        <taxon>Clostridia</taxon>
        <taxon>Thermoanaerobacterales</taxon>
        <taxon>Thermoanaerobacteraceae</taxon>
        <taxon>Thermoanaerobacter</taxon>
    </lineage>
</organism>
<dbReference type="AlphaFoldDB" id="A0A097AR49"/>
<dbReference type="Proteomes" id="UP000029669">
    <property type="component" value="Chromosome"/>
</dbReference>
<evidence type="ECO:0000313" key="2">
    <source>
        <dbReference type="Proteomes" id="UP000029669"/>
    </source>
</evidence>